<gene>
    <name evidence="2" type="ORF">VTK73DRAFT_297</name>
</gene>
<organism evidence="2 3">
    <name type="scientific">Phialemonium thermophilum</name>
    <dbReference type="NCBI Taxonomy" id="223376"/>
    <lineage>
        <taxon>Eukaryota</taxon>
        <taxon>Fungi</taxon>
        <taxon>Dikarya</taxon>
        <taxon>Ascomycota</taxon>
        <taxon>Pezizomycotina</taxon>
        <taxon>Sordariomycetes</taxon>
        <taxon>Sordariomycetidae</taxon>
        <taxon>Cephalothecales</taxon>
        <taxon>Cephalothecaceae</taxon>
        <taxon>Phialemonium</taxon>
    </lineage>
</organism>
<proteinExistence type="predicted"/>
<keyword evidence="1" id="KW-0732">Signal</keyword>
<feature type="signal peptide" evidence="1">
    <location>
        <begin position="1"/>
        <end position="18"/>
    </location>
</feature>
<reference evidence="2 3" key="1">
    <citation type="journal article" date="2024" name="Commun. Biol.">
        <title>Comparative genomic analysis of thermophilic fungi reveals convergent evolutionary adaptations and gene losses.</title>
        <authorList>
            <person name="Steindorff A.S."/>
            <person name="Aguilar-Pontes M.V."/>
            <person name="Robinson A.J."/>
            <person name="Andreopoulos B."/>
            <person name="LaButti K."/>
            <person name="Kuo A."/>
            <person name="Mondo S."/>
            <person name="Riley R."/>
            <person name="Otillar R."/>
            <person name="Haridas S."/>
            <person name="Lipzen A."/>
            <person name="Grimwood J."/>
            <person name="Schmutz J."/>
            <person name="Clum A."/>
            <person name="Reid I.D."/>
            <person name="Moisan M.C."/>
            <person name="Butler G."/>
            <person name="Nguyen T.T.M."/>
            <person name="Dewar K."/>
            <person name="Conant G."/>
            <person name="Drula E."/>
            <person name="Henrissat B."/>
            <person name="Hansel C."/>
            <person name="Singer S."/>
            <person name="Hutchinson M.I."/>
            <person name="de Vries R.P."/>
            <person name="Natvig D.O."/>
            <person name="Powell A.J."/>
            <person name="Tsang A."/>
            <person name="Grigoriev I.V."/>
        </authorList>
    </citation>
    <scope>NUCLEOTIDE SEQUENCE [LARGE SCALE GENOMIC DNA]</scope>
    <source>
        <strain evidence="2 3">ATCC 24622</strain>
    </source>
</reference>
<feature type="chain" id="PRO_5046540123" description="Glycoside hydrolase family 39 protein" evidence="1">
    <location>
        <begin position="19"/>
        <end position="462"/>
    </location>
</feature>
<name>A0ABR3XEP3_9PEZI</name>
<dbReference type="InterPro" id="IPR017853">
    <property type="entry name" value="GH"/>
</dbReference>
<dbReference type="EMBL" id="JAZHXJ010000104">
    <property type="protein sequence ID" value="KAL1874420.1"/>
    <property type="molecule type" value="Genomic_DNA"/>
</dbReference>
<sequence length="462" mass="50325">MLFSLCSLLSLFVDSIGAATLNKRASVSGTASVHLDVSTGSPQQLASGVLYGIPDQANQIPDKFYTDIGFKYNRAGGAQLSGGGWIGSFAGYQTRFRSALSNYHTTRKYGGTFILLPHDIWGADGQQASDAVYPGDNGDWSNYDAFLSQLISDMKANNMIDHVVVDIWNEPDLTAFWNRPQSQYLELWGRTYHRLQQDLPGCATSGPSFAGAPSASNSWWTNWASFITANKSIPTQYSWHMEGGGGDMQSSVAAYKSILQSNGLATNHVVNINEYGVWAEQVPSGSAWWIAQLERVNAFGLRGNWLSGEALHDFLAGLVGKPNAVSGYNYTAGGYWPTPAWQVYKYYSRNMTGTRVQTSPTADLRGEVYAVVGTNTVRLLVGSRAATGTFNVQLENLSAVGLPESGTLNVHTWGFPSTDDHYARLDGPTDLGLYGHPYSGNSLSFPIYQTDVYTAYAFEFGI</sequence>
<protein>
    <recommendedName>
        <fullName evidence="4">Glycoside hydrolase family 39 protein</fullName>
    </recommendedName>
</protein>
<comment type="caution">
    <text evidence="2">The sequence shown here is derived from an EMBL/GenBank/DDBJ whole genome shotgun (WGS) entry which is preliminary data.</text>
</comment>
<accession>A0ABR3XEP3</accession>
<dbReference type="SUPFAM" id="SSF51445">
    <property type="entry name" value="(Trans)glycosidases"/>
    <property type="match status" value="1"/>
</dbReference>
<evidence type="ECO:0000256" key="1">
    <source>
        <dbReference type="SAM" id="SignalP"/>
    </source>
</evidence>
<evidence type="ECO:0000313" key="3">
    <source>
        <dbReference type="Proteomes" id="UP001586593"/>
    </source>
</evidence>
<dbReference type="Proteomes" id="UP001586593">
    <property type="component" value="Unassembled WGS sequence"/>
</dbReference>
<keyword evidence="3" id="KW-1185">Reference proteome</keyword>
<evidence type="ECO:0008006" key="4">
    <source>
        <dbReference type="Google" id="ProtNLM"/>
    </source>
</evidence>
<dbReference type="Gene3D" id="3.20.20.80">
    <property type="entry name" value="Glycosidases"/>
    <property type="match status" value="1"/>
</dbReference>
<evidence type="ECO:0000313" key="2">
    <source>
        <dbReference type="EMBL" id="KAL1874420.1"/>
    </source>
</evidence>